<dbReference type="GO" id="GO:0005243">
    <property type="term" value="F:gap junction channel activity"/>
    <property type="evidence" value="ECO:0007669"/>
    <property type="project" value="TreeGrafter"/>
</dbReference>
<dbReference type="PANTHER" id="PTHR11893:SF41">
    <property type="entry name" value="INNEXIN INX2"/>
    <property type="match status" value="1"/>
</dbReference>
<dbReference type="Pfam" id="PF00876">
    <property type="entry name" value="Innexin"/>
    <property type="match status" value="1"/>
</dbReference>
<dbReference type="AlphaFoldDB" id="A0AAE1EJT3"/>
<keyword evidence="8 12" id="KW-1133">Transmembrane helix</keyword>
<evidence type="ECO:0000256" key="8">
    <source>
        <dbReference type="ARBA" id="ARBA00022989"/>
    </source>
</evidence>
<keyword evidence="5 12" id="KW-0812">Transmembrane</keyword>
<keyword evidence="7" id="KW-0965">Cell junction</keyword>
<comment type="subcellular location">
    <subcellularLocation>
        <location evidence="1">Cell junction</location>
        <location evidence="1">Gap junction</location>
    </subcellularLocation>
    <subcellularLocation>
        <location evidence="2 12">Cell membrane</location>
        <topology evidence="2 12">Multi-pass membrane protein</topology>
    </subcellularLocation>
</comment>
<accession>A0AAE1EJT3</accession>
<keyword evidence="6" id="KW-0303">Gap junction</keyword>
<evidence type="ECO:0000313" key="14">
    <source>
        <dbReference type="Proteomes" id="UP001286313"/>
    </source>
</evidence>
<comment type="similarity">
    <text evidence="12">Belongs to the pannexin family.</text>
</comment>
<feature type="transmembrane region" description="Helical" evidence="12">
    <location>
        <begin position="187"/>
        <end position="209"/>
    </location>
</feature>
<keyword evidence="4" id="KW-1003">Cell membrane</keyword>
<keyword evidence="10 12" id="KW-0472">Membrane</keyword>
<keyword evidence="14" id="KW-1185">Reference proteome</keyword>
<evidence type="ECO:0000256" key="3">
    <source>
        <dbReference type="ARBA" id="ARBA00022448"/>
    </source>
</evidence>
<evidence type="ECO:0000256" key="2">
    <source>
        <dbReference type="ARBA" id="ARBA00004651"/>
    </source>
</evidence>
<reference evidence="13" key="1">
    <citation type="submission" date="2023-10" db="EMBL/GenBank/DDBJ databases">
        <title>Genome assemblies of two species of porcelain crab, Petrolisthes cinctipes and Petrolisthes manimaculis (Anomura: Porcellanidae).</title>
        <authorList>
            <person name="Angst P."/>
        </authorList>
    </citation>
    <scope>NUCLEOTIDE SEQUENCE</scope>
    <source>
        <strain evidence="13">PB745_01</strain>
        <tissue evidence="13">Gill</tissue>
    </source>
</reference>
<dbReference type="EMBL" id="JAWQEG010006424">
    <property type="protein sequence ID" value="KAK3854892.1"/>
    <property type="molecule type" value="Genomic_DNA"/>
</dbReference>
<feature type="transmembrane region" description="Helical" evidence="12">
    <location>
        <begin position="117"/>
        <end position="136"/>
    </location>
</feature>
<proteinExistence type="inferred from homology"/>
<evidence type="ECO:0000256" key="6">
    <source>
        <dbReference type="ARBA" id="ARBA00022868"/>
    </source>
</evidence>
<dbReference type="PROSITE" id="PS51013">
    <property type="entry name" value="PANNEXIN"/>
    <property type="match status" value="1"/>
</dbReference>
<gene>
    <name evidence="12" type="primary">inx</name>
    <name evidence="13" type="ORF">Pcinc_038672</name>
</gene>
<dbReference type="PRINTS" id="PR01262">
    <property type="entry name" value="INNEXIN"/>
</dbReference>
<keyword evidence="11 12" id="KW-0407">Ion channel</keyword>
<dbReference type="GO" id="GO:0005921">
    <property type="term" value="C:gap junction"/>
    <property type="evidence" value="ECO:0007669"/>
    <property type="project" value="UniProtKB-SubCell"/>
</dbReference>
<dbReference type="GO" id="GO:0034220">
    <property type="term" value="P:monoatomic ion transmembrane transport"/>
    <property type="evidence" value="ECO:0007669"/>
    <property type="project" value="UniProtKB-KW"/>
</dbReference>
<comment type="caution">
    <text evidence="13">The sequence shown here is derived from an EMBL/GenBank/DDBJ whole genome shotgun (WGS) entry which is preliminary data.</text>
</comment>
<protein>
    <recommendedName>
        <fullName evidence="12">Innexin</fullName>
    </recommendedName>
</protein>
<organism evidence="13 14">
    <name type="scientific">Petrolisthes cinctipes</name>
    <name type="common">Flat porcelain crab</name>
    <dbReference type="NCBI Taxonomy" id="88211"/>
    <lineage>
        <taxon>Eukaryota</taxon>
        <taxon>Metazoa</taxon>
        <taxon>Ecdysozoa</taxon>
        <taxon>Arthropoda</taxon>
        <taxon>Crustacea</taxon>
        <taxon>Multicrustacea</taxon>
        <taxon>Malacostraca</taxon>
        <taxon>Eumalacostraca</taxon>
        <taxon>Eucarida</taxon>
        <taxon>Decapoda</taxon>
        <taxon>Pleocyemata</taxon>
        <taxon>Anomura</taxon>
        <taxon>Galatheoidea</taxon>
        <taxon>Porcellanidae</taxon>
        <taxon>Petrolisthes</taxon>
    </lineage>
</organism>
<dbReference type="GO" id="GO:0005886">
    <property type="term" value="C:plasma membrane"/>
    <property type="evidence" value="ECO:0007669"/>
    <property type="project" value="UniProtKB-SubCell"/>
</dbReference>
<comment type="function">
    <text evidence="12">Structural component of the gap junctions.</text>
</comment>
<keyword evidence="3 12" id="KW-0813">Transport</keyword>
<dbReference type="Proteomes" id="UP001286313">
    <property type="component" value="Unassembled WGS sequence"/>
</dbReference>
<dbReference type="GO" id="GO:0007602">
    <property type="term" value="P:phototransduction"/>
    <property type="evidence" value="ECO:0007669"/>
    <property type="project" value="TreeGrafter"/>
</dbReference>
<sequence>MAVKSLSGAKIKLSVELKPVVESLVFRLHYHYTYGLFQLCALLTTLYNTIGKKISCMPGISSGSFKAAVDNYCFIMGTFTVDRLHTGEHTPGEDIAHPGVGPQQPGDTVTYHTYYQWVPFVLFFQGVMFYVPHWLWKNLEGGLFRQVIQDLSVRDYLGSDLKNYFNRKKMFVTLSTYITHHMNANKWWAYKFFVCELLNLCVVVGTLFFTDWFLGGEFLTYGTSVFDVAKLDPENRTDPMAYVFPRMAKCTFKSFGPSGTIQIRDVMCLIATNIINEKARVQPEQHGDLEAVLAKASLSDWFLLHSLAKNMERSVFSEFIQQFVKDVQHDPDTLPILKDKDETTHDSNGS</sequence>
<name>A0AAE1EJT3_PETCI</name>
<evidence type="ECO:0000256" key="10">
    <source>
        <dbReference type="ARBA" id="ARBA00023136"/>
    </source>
</evidence>
<keyword evidence="9 12" id="KW-0406">Ion transport</keyword>
<evidence type="ECO:0000256" key="11">
    <source>
        <dbReference type="ARBA" id="ARBA00023303"/>
    </source>
</evidence>
<feature type="transmembrane region" description="Helical" evidence="12">
    <location>
        <begin position="32"/>
        <end position="50"/>
    </location>
</feature>
<evidence type="ECO:0000256" key="1">
    <source>
        <dbReference type="ARBA" id="ARBA00004610"/>
    </source>
</evidence>
<evidence type="ECO:0000313" key="13">
    <source>
        <dbReference type="EMBL" id="KAK3854892.1"/>
    </source>
</evidence>
<dbReference type="InterPro" id="IPR000990">
    <property type="entry name" value="Innexin"/>
</dbReference>
<evidence type="ECO:0000256" key="9">
    <source>
        <dbReference type="ARBA" id="ARBA00023065"/>
    </source>
</evidence>
<evidence type="ECO:0000256" key="5">
    <source>
        <dbReference type="ARBA" id="ARBA00022692"/>
    </source>
</evidence>
<evidence type="ECO:0000256" key="4">
    <source>
        <dbReference type="ARBA" id="ARBA00022475"/>
    </source>
</evidence>
<dbReference type="PANTHER" id="PTHR11893">
    <property type="entry name" value="INNEXIN"/>
    <property type="match status" value="1"/>
</dbReference>
<comment type="caution">
    <text evidence="12">Lacks conserved residue(s) required for the propagation of feature annotation.</text>
</comment>
<evidence type="ECO:0000256" key="7">
    <source>
        <dbReference type="ARBA" id="ARBA00022949"/>
    </source>
</evidence>
<evidence type="ECO:0000256" key="12">
    <source>
        <dbReference type="RuleBase" id="RU010713"/>
    </source>
</evidence>